<feature type="transmembrane region" description="Helical" evidence="2">
    <location>
        <begin position="171"/>
        <end position="190"/>
    </location>
</feature>
<feature type="domain" description="F5/8 type C" evidence="3">
    <location>
        <begin position="194"/>
        <end position="348"/>
    </location>
</feature>
<dbReference type="PROSITE" id="PS50022">
    <property type="entry name" value="FA58C_3"/>
    <property type="match status" value="1"/>
</dbReference>
<dbReference type="InterPro" id="IPR000421">
    <property type="entry name" value="FA58C"/>
</dbReference>
<accession>A0A9W6R3Y1</accession>
<dbReference type="NCBIfam" id="NF047619">
    <property type="entry name" value="NADase_discoid"/>
    <property type="match status" value="1"/>
</dbReference>
<comment type="caution">
    <text evidence="4">The sequence shown here is derived from an EMBL/GenBank/DDBJ whole genome shotgun (WGS) entry which is preliminary data.</text>
</comment>
<dbReference type="AlphaFoldDB" id="A0A9W6R3Y1"/>
<keyword evidence="5" id="KW-1185">Reference proteome</keyword>
<name>A0A9W6R3Y1_9PSEU</name>
<evidence type="ECO:0000313" key="4">
    <source>
        <dbReference type="EMBL" id="GLY69056.1"/>
    </source>
</evidence>
<sequence>MNGDQRVICAQCGEHNAEGDTFCGGCGAFLEWETARPTPLAEPAPDESALSSQTTESQTPKSPAQQRPAPAPVAEPSPPAEPEVRLRRPGSTAPPPRRSTTRPAEPNPEDGSLDCPRCQAGNRPERTFCRACGARLATPPAPVKQPWWHRLFSRRPAPAGHRNRTRRRIRLAPLIMAILILLALVAGFPLRGKVTEVVDAIRDRIGQPTPIVAAATASSEAPGHGAGLAVDGTRNTYWAPAGTGAAEGEFLEFSFSGPVRLTSVLISPGAGGTQPEFRDQARPKGIRLSWTTDSGTGQQETELAEGPQPQQIDLGVSGVRSLRLTLLSGYGIADGKRIAIGEVEFFGRT</sequence>
<keyword evidence="2" id="KW-0472">Membrane</keyword>
<feature type="region of interest" description="Disordered" evidence="1">
    <location>
        <begin position="37"/>
        <end position="118"/>
    </location>
</feature>
<organism evidence="4 5">
    <name type="scientific">Amycolatopsis taiwanensis</name>
    <dbReference type="NCBI Taxonomy" id="342230"/>
    <lineage>
        <taxon>Bacteria</taxon>
        <taxon>Bacillati</taxon>
        <taxon>Actinomycetota</taxon>
        <taxon>Actinomycetes</taxon>
        <taxon>Pseudonocardiales</taxon>
        <taxon>Pseudonocardiaceae</taxon>
        <taxon>Amycolatopsis</taxon>
    </lineage>
</organism>
<evidence type="ECO:0000259" key="3">
    <source>
        <dbReference type="PROSITE" id="PS50022"/>
    </source>
</evidence>
<dbReference type="Gene3D" id="2.60.120.260">
    <property type="entry name" value="Galactose-binding domain-like"/>
    <property type="match status" value="1"/>
</dbReference>
<gene>
    <name evidence="4" type="ORF">Atai01_56750</name>
</gene>
<keyword evidence="2" id="KW-0812">Transmembrane</keyword>
<evidence type="ECO:0000256" key="1">
    <source>
        <dbReference type="SAM" id="MobiDB-lite"/>
    </source>
</evidence>
<dbReference type="Pfam" id="PF25302">
    <property type="entry name" value="NADase_transloc"/>
    <property type="match status" value="1"/>
</dbReference>
<feature type="compositionally biased region" description="Pro residues" evidence="1">
    <location>
        <begin position="69"/>
        <end position="81"/>
    </location>
</feature>
<dbReference type="Proteomes" id="UP001165136">
    <property type="component" value="Unassembled WGS sequence"/>
</dbReference>
<dbReference type="EMBL" id="BSTI01000014">
    <property type="protein sequence ID" value="GLY69056.1"/>
    <property type="molecule type" value="Genomic_DNA"/>
</dbReference>
<keyword evidence="2" id="KW-1133">Transmembrane helix</keyword>
<reference evidence="4" key="1">
    <citation type="submission" date="2023-03" db="EMBL/GenBank/DDBJ databases">
        <title>Amycolatopsis taiwanensis NBRC 103393.</title>
        <authorList>
            <person name="Ichikawa N."/>
            <person name="Sato H."/>
            <person name="Tonouchi N."/>
        </authorList>
    </citation>
    <scope>NUCLEOTIDE SEQUENCE</scope>
    <source>
        <strain evidence="4">NBRC 103393</strain>
    </source>
</reference>
<dbReference type="RefSeq" id="WP_052372161.1">
    <property type="nucleotide sequence ID" value="NZ_BSTI01000014.1"/>
</dbReference>
<evidence type="ECO:0000313" key="5">
    <source>
        <dbReference type="Proteomes" id="UP001165136"/>
    </source>
</evidence>
<protein>
    <recommendedName>
        <fullName evidence="3">F5/8 type C domain-containing protein</fullName>
    </recommendedName>
</protein>
<feature type="compositionally biased region" description="Polar residues" evidence="1">
    <location>
        <begin position="49"/>
        <end position="59"/>
    </location>
</feature>
<proteinExistence type="predicted"/>
<dbReference type="SUPFAM" id="SSF49785">
    <property type="entry name" value="Galactose-binding domain-like"/>
    <property type="match status" value="1"/>
</dbReference>
<dbReference type="InterPro" id="IPR008979">
    <property type="entry name" value="Galactose-bd-like_sf"/>
</dbReference>
<dbReference type="InterPro" id="IPR057561">
    <property type="entry name" value="NADase_transloc"/>
</dbReference>
<evidence type="ECO:0000256" key="2">
    <source>
        <dbReference type="SAM" id="Phobius"/>
    </source>
</evidence>